<evidence type="ECO:0000313" key="1">
    <source>
        <dbReference type="EMBL" id="PFB07310.1"/>
    </source>
</evidence>
<comment type="caution">
    <text evidence="1">The sequence shown here is derived from an EMBL/GenBank/DDBJ whole genome shotgun (WGS) entry which is preliminary data.</text>
</comment>
<dbReference type="AlphaFoldDB" id="A0A9X6Z550"/>
<accession>A0A9X6Z550</accession>
<organism evidence="1 2">
    <name type="scientific">Bacillus thuringiensis</name>
    <dbReference type="NCBI Taxonomy" id="1428"/>
    <lineage>
        <taxon>Bacteria</taxon>
        <taxon>Bacillati</taxon>
        <taxon>Bacillota</taxon>
        <taxon>Bacilli</taxon>
        <taxon>Bacillales</taxon>
        <taxon>Bacillaceae</taxon>
        <taxon>Bacillus</taxon>
        <taxon>Bacillus cereus group</taxon>
    </lineage>
</organism>
<name>A0A9X6Z550_BACTU</name>
<protein>
    <submittedName>
        <fullName evidence="1">Uncharacterized protein</fullName>
    </submittedName>
</protein>
<sequence>MYVTILFSVFTATVTFSKEIWGFIVLIILISIILPYVVNIIVFARNRWTKLVYLKKRFEQIQDEREK</sequence>
<evidence type="ECO:0000313" key="2">
    <source>
        <dbReference type="Proteomes" id="UP000220397"/>
    </source>
</evidence>
<reference evidence="1 2" key="1">
    <citation type="submission" date="2017-09" db="EMBL/GenBank/DDBJ databases">
        <title>Large-scale bioinformatics analysis of Bacillus genomes uncovers conserved roles of natural products in bacterial physiology.</title>
        <authorList>
            <consortium name="Agbiome Team Llc"/>
            <person name="Bleich R.M."/>
            <person name="Kirk G.J."/>
            <person name="Santa Maria K.C."/>
            <person name="Allen S.E."/>
            <person name="Farag S."/>
            <person name="Shank E.A."/>
            <person name="Bowers A."/>
        </authorList>
    </citation>
    <scope>NUCLEOTIDE SEQUENCE [LARGE SCALE GENOMIC DNA]</scope>
    <source>
        <strain evidence="1 2">AFS015413</strain>
    </source>
</reference>
<dbReference type="EMBL" id="NTUS01000037">
    <property type="protein sequence ID" value="PFB07310.1"/>
    <property type="molecule type" value="Genomic_DNA"/>
</dbReference>
<gene>
    <name evidence="1" type="ORF">CN398_12755</name>
</gene>
<proteinExistence type="predicted"/>
<dbReference type="Proteomes" id="UP000220397">
    <property type="component" value="Unassembled WGS sequence"/>
</dbReference>